<feature type="region of interest" description="Disordered" evidence="2">
    <location>
        <begin position="234"/>
        <end position="264"/>
    </location>
</feature>
<dbReference type="InterPro" id="IPR038269">
    <property type="entry name" value="SCAN_sf"/>
</dbReference>
<organism evidence="4 5">
    <name type="scientific">Cyprinus carpio carpio</name>
    <dbReference type="NCBI Taxonomy" id="630221"/>
    <lineage>
        <taxon>Eukaryota</taxon>
        <taxon>Metazoa</taxon>
        <taxon>Chordata</taxon>
        <taxon>Craniata</taxon>
        <taxon>Vertebrata</taxon>
        <taxon>Euteleostomi</taxon>
        <taxon>Actinopterygii</taxon>
        <taxon>Neopterygii</taxon>
        <taxon>Teleostei</taxon>
        <taxon>Ostariophysi</taxon>
        <taxon>Cypriniformes</taxon>
        <taxon>Cyprinidae</taxon>
        <taxon>Cyprininae</taxon>
        <taxon>Cyprinus</taxon>
    </lineage>
</organism>
<dbReference type="GO" id="GO:0006508">
    <property type="term" value="P:proteolysis"/>
    <property type="evidence" value="ECO:0007669"/>
    <property type="project" value="InterPro"/>
</dbReference>
<dbReference type="PROSITE" id="PS00141">
    <property type="entry name" value="ASP_PROTEASE"/>
    <property type="match status" value="1"/>
</dbReference>
<dbReference type="Pfam" id="PF17921">
    <property type="entry name" value="Integrase_H2C2"/>
    <property type="match status" value="1"/>
</dbReference>
<dbReference type="SUPFAM" id="SSF50630">
    <property type="entry name" value="Acid proteases"/>
    <property type="match status" value="1"/>
</dbReference>
<dbReference type="Gene3D" id="2.40.70.10">
    <property type="entry name" value="Acid Proteases"/>
    <property type="match status" value="1"/>
</dbReference>
<evidence type="ECO:0000313" key="4">
    <source>
        <dbReference type="Ensembl" id="ENSCCRP00000165437.1"/>
    </source>
</evidence>
<sequence>MEELLKHLTETSIRQQQIVEHMATRQGETEREVAALRFTAAQRAPLLDPRTQATQLLPKMTVHDDIEHYLGMFETIAAREDWPREEWARILAPLLTGEPQQAYFSMPARQKESYEELRKEILGRVGLSLIAAAQLFRAWEYNSRLPARAQAAELSRLAHHWLLAGSPSAAQVAERVVVDRYLGALPRPLRQAAGMRNPRTVGELVEAVELAEMTMRREAGERAPLFPRRVYQERRTPEGTQRTVSRSAVPGIQDEPMPTEPPPSPTRAWLAGCAVHLEPPQGAPQTEVSINGRPYTALLDSGSAVSLVQSSLFPPRMGTKARLSITRVHGDTQNVPTRRITLSTRTGTWPLEVGVVRDLPVPVLLGRDWPGFDQLLTQVTRPASPAGNRQKRKNVSRGPRRRPVLLASDSARDGESPPQDANLFYDVFQHVRGGGNFMKEQLGDDRLKHCWKQVRVVEGKEVQPPPHPTPHFVVQNSLLYCVAQRRGEEVKLLVVPRTKTQTIIELAHSHPMAGHLGAQNTTQRVRDRFHRPVHRRGEGGARDLQSTPAGAPEGKPTVPHQSPEALGGDEDSGGGPSRLLTRGC</sequence>
<dbReference type="SUPFAM" id="SSF47353">
    <property type="entry name" value="Retrovirus capsid dimerization domain-like"/>
    <property type="match status" value="1"/>
</dbReference>
<feature type="domain" description="SCAN box" evidence="3">
    <location>
        <begin position="134"/>
        <end position="209"/>
    </location>
</feature>
<dbReference type="InterPro" id="IPR018061">
    <property type="entry name" value="Retropepsins"/>
</dbReference>
<dbReference type="CDD" id="cd00303">
    <property type="entry name" value="retropepsin_like"/>
    <property type="match status" value="1"/>
</dbReference>
<feature type="region of interest" description="Disordered" evidence="2">
    <location>
        <begin position="532"/>
        <end position="584"/>
    </location>
</feature>
<evidence type="ECO:0000313" key="5">
    <source>
        <dbReference type="Proteomes" id="UP001108240"/>
    </source>
</evidence>
<dbReference type="Gene3D" id="1.10.4020.10">
    <property type="entry name" value="DNA breaking-rejoining enzymes"/>
    <property type="match status" value="1"/>
</dbReference>
<evidence type="ECO:0000256" key="2">
    <source>
        <dbReference type="SAM" id="MobiDB-lite"/>
    </source>
</evidence>
<dbReference type="Gene3D" id="1.10.340.70">
    <property type="match status" value="1"/>
</dbReference>
<evidence type="ECO:0000259" key="3">
    <source>
        <dbReference type="PROSITE" id="PS50804"/>
    </source>
</evidence>
<proteinExistence type="predicted"/>
<dbReference type="Pfam" id="PF00077">
    <property type="entry name" value="RVP"/>
    <property type="match status" value="1"/>
</dbReference>
<dbReference type="PROSITE" id="PS50804">
    <property type="entry name" value="SCAN_BOX"/>
    <property type="match status" value="1"/>
</dbReference>
<dbReference type="PANTHER" id="PTHR46888:SF15">
    <property type="entry name" value="ZINC FINGER AND SCAN DOMAIN-CONTAINING PROTEIN 12-LIKE"/>
    <property type="match status" value="1"/>
</dbReference>
<dbReference type="PANTHER" id="PTHR46888">
    <property type="entry name" value="ZINC KNUCKLE DOMAINCONTAINING PROTEIN-RELATED"/>
    <property type="match status" value="1"/>
</dbReference>
<dbReference type="Proteomes" id="UP001108240">
    <property type="component" value="Unplaced"/>
</dbReference>
<dbReference type="InterPro" id="IPR021109">
    <property type="entry name" value="Peptidase_aspartic_dom_sf"/>
</dbReference>
<dbReference type="AlphaFoldDB" id="A0A9J8C6J1"/>
<name>A0A9J8C6J1_CYPCA</name>
<dbReference type="InterPro" id="IPR041588">
    <property type="entry name" value="Integrase_H2C2"/>
</dbReference>
<keyword evidence="1" id="KW-0378">Hydrolase</keyword>
<dbReference type="Ensembl" id="ENSCCRT00000115196.1">
    <property type="protein sequence ID" value="ENSCCRP00000123181.1"/>
    <property type="gene ID" value="ENSCCRG00000076086.1"/>
</dbReference>
<keyword evidence="5" id="KW-1185">Reference proteome</keyword>
<protein>
    <recommendedName>
        <fullName evidence="3">SCAN box domain-containing protein</fullName>
    </recommendedName>
</protein>
<evidence type="ECO:0000256" key="1">
    <source>
        <dbReference type="ARBA" id="ARBA00022801"/>
    </source>
</evidence>
<dbReference type="Pfam" id="PF02023">
    <property type="entry name" value="SCAN"/>
    <property type="match status" value="1"/>
</dbReference>
<dbReference type="Ensembl" id="ENSCCRT00000130208.1">
    <property type="protein sequence ID" value="ENSCCRP00000165437.1"/>
    <property type="gene ID" value="ENSCCRG00000076086.1"/>
</dbReference>
<feature type="region of interest" description="Disordered" evidence="2">
    <location>
        <begin position="378"/>
        <end position="419"/>
    </location>
</feature>
<dbReference type="InterPro" id="IPR003309">
    <property type="entry name" value="SCAN_dom"/>
</dbReference>
<dbReference type="InterPro" id="IPR001969">
    <property type="entry name" value="Aspartic_peptidase_AS"/>
</dbReference>
<dbReference type="GeneTree" id="ENSGT00940000159113"/>
<reference evidence="4" key="1">
    <citation type="submission" date="2025-05" db="UniProtKB">
        <authorList>
            <consortium name="Ensembl"/>
        </authorList>
    </citation>
    <scope>IDENTIFICATION</scope>
</reference>
<feature type="compositionally biased region" description="Basic residues" evidence="2">
    <location>
        <begin position="389"/>
        <end position="403"/>
    </location>
</feature>
<accession>A0A9J8C6J1</accession>
<dbReference type="GO" id="GO:0004190">
    <property type="term" value="F:aspartic-type endopeptidase activity"/>
    <property type="evidence" value="ECO:0007669"/>
    <property type="project" value="InterPro"/>
</dbReference>